<dbReference type="VEuPathDB" id="FungiDB:Z519_06689"/>
<reference evidence="3" key="1">
    <citation type="submission" date="2015-01" db="EMBL/GenBank/DDBJ databases">
        <title>The Genome Sequence of Cladophialophora bantiana CBS 173.52.</title>
        <authorList>
            <consortium name="The Broad Institute Genomics Platform"/>
            <person name="Cuomo C."/>
            <person name="de Hoog S."/>
            <person name="Gorbushina A."/>
            <person name="Stielow B."/>
            <person name="Teixiera M."/>
            <person name="Abouelleil A."/>
            <person name="Chapman S.B."/>
            <person name="Priest M."/>
            <person name="Young S.K."/>
            <person name="Wortman J."/>
            <person name="Nusbaum C."/>
            <person name="Birren B."/>
        </authorList>
    </citation>
    <scope>NUCLEOTIDE SEQUENCE [LARGE SCALE GENOMIC DNA]</scope>
    <source>
        <strain evidence="3">CBS 173.52</strain>
    </source>
</reference>
<feature type="compositionally biased region" description="Low complexity" evidence="1">
    <location>
        <begin position="391"/>
        <end position="401"/>
    </location>
</feature>
<feature type="region of interest" description="Disordered" evidence="1">
    <location>
        <begin position="578"/>
        <end position="620"/>
    </location>
</feature>
<dbReference type="RefSeq" id="XP_016619509.1">
    <property type="nucleotide sequence ID" value="XM_016764427.1"/>
</dbReference>
<proteinExistence type="predicted"/>
<accession>A0A0D2HPR1</accession>
<feature type="region of interest" description="Disordered" evidence="1">
    <location>
        <begin position="745"/>
        <end position="793"/>
    </location>
</feature>
<gene>
    <name evidence="3" type="ORF">Z519_06689</name>
</gene>
<feature type="compositionally biased region" description="Low complexity" evidence="1">
    <location>
        <begin position="827"/>
        <end position="841"/>
    </location>
</feature>
<feature type="compositionally biased region" description="Polar residues" evidence="1">
    <location>
        <begin position="773"/>
        <end position="788"/>
    </location>
</feature>
<feature type="compositionally biased region" description="Polar residues" evidence="1">
    <location>
        <begin position="409"/>
        <end position="419"/>
    </location>
</feature>
<sequence length="1060" mass="116032">MSSSPSLVQQRSPKRTFPRRTPLQERTSSETNEISARVGKEPRSDQESLNIYNATPFPTKPAHVLLPSTIRKQRSFGLSPLSDTSGFHYENESVRSSDASRGSRGGSQPTVRLKRSVKALRDLYESQAEESSRPSTATSPPLRPSTASSFRLRSISSSESLSNAYAWESLQKISSDDLALLPSMPTGSRALKRISSRTSFTSIPEKDIVTSTPNYKVLGVTSSPRPPAFKDLNSPLLGAFDEIPSANSGKDGSSSPNVVRLAHTSSTEQFQSTDQSSSPNVVRLAHTSSTEEFQSSDQSSSPNVVRLAHSSSTEHFQSSDPLSSPKVVKLGMSPPSTARPDLSKYTTHSRSSSSSSRKRKRSQSGGGRSFAERVGARIPLASSPPVHRHIPSSTAASTSSPVDPGIPSSAPQSIQQTNESIDESSPVVRILARDDSSSDSSSVADTHASLQAALSSSPPRIQYPVVQAPAVSQHAGLAVPKRHSRSMSTEGSTSKFSSRLSAVPSEGSWTRTRATSEVSSIPDDLDEYLHSDELAPASTYIINEDANLTQIRLIPEIEPRSGSRFEYECECNHQEVDSHHNEATDEVSALPSAYRSPPLRPTRSGGYLNSSSNTSSQQSITRLNSMKSFTQSRHNSFLSNSLRPGSSSSITSIVPVPTWARRYYSGFYRDSFQYLYSSGSYLNLRELAANQAPIPVHLELPSRPETSKSSASPSMRNIHQAMTDHVGGLFRPKKRPKLEARKSHRLPGVGPLVSNPVRPPATAALASGGRRQSYPQIQSYPNTHSRSVSLPLHPADPRAHWAGIVEIHQQPHEDGRGSSYMIHHHSYTYSSSGSQSDSNQSVIHHAQGSGSGNVLRRSWHRWSSSPHLHHDARLDTGSSVSRGFGHPFNAKSRWTTGVPDLVTSGQPQHPLRIDLRSIQAICFTTGFLIPLAWFIAAFLPLPTRPASFGDIEKQVVQEQRQGHRQSYPPQQSESRTQSMRHSPSQQRSSNYSQAEQELESMDIIARLRYERHTAGVAELKFQNARWWRNLNRWMSAVGVVVCALVVVLAVLGTKHNWGEN</sequence>
<dbReference type="OrthoDB" id="4153178at2759"/>
<dbReference type="AlphaFoldDB" id="A0A0D2HPR1"/>
<keyword evidence="2" id="KW-1133">Transmembrane helix</keyword>
<feature type="compositionally biased region" description="Low complexity" evidence="1">
    <location>
        <begin position="609"/>
        <end position="619"/>
    </location>
</feature>
<name>A0A0D2HPR1_CLAB1</name>
<feature type="transmembrane region" description="Helical" evidence="2">
    <location>
        <begin position="1033"/>
        <end position="1052"/>
    </location>
</feature>
<evidence type="ECO:0008006" key="5">
    <source>
        <dbReference type="Google" id="ProtNLM"/>
    </source>
</evidence>
<feature type="region of interest" description="Disordered" evidence="1">
    <location>
        <begin position="1"/>
        <end position="62"/>
    </location>
</feature>
<feature type="compositionally biased region" description="Polar residues" evidence="1">
    <location>
        <begin position="507"/>
        <end position="519"/>
    </location>
</feature>
<keyword evidence="2" id="KW-0812">Transmembrane</keyword>
<feature type="compositionally biased region" description="Polar residues" evidence="1">
    <location>
        <begin position="264"/>
        <end position="322"/>
    </location>
</feature>
<dbReference type="Proteomes" id="UP000053789">
    <property type="component" value="Unassembled WGS sequence"/>
</dbReference>
<organism evidence="3 4">
    <name type="scientific">Cladophialophora bantiana (strain ATCC 10958 / CBS 173.52 / CDC B-1940 / NIH 8579)</name>
    <name type="common">Xylohypha bantiana</name>
    <dbReference type="NCBI Taxonomy" id="1442370"/>
    <lineage>
        <taxon>Eukaryota</taxon>
        <taxon>Fungi</taxon>
        <taxon>Dikarya</taxon>
        <taxon>Ascomycota</taxon>
        <taxon>Pezizomycotina</taxon>
        <taxon>Eurotiomycetes</taxon>
        <taxon>Chaetothyriomycetidae</taxon>
        <taxon>Chaetothyriales</taxon>
        <taxon>Herpotrichiellaceae</taxon>
        <taxon>Cladophialophora</taxon>
    </lineage>
</organism>
<keyword evidence="4" id="KW-1185">Reference proteome</keyword>
<evidence type="ECO:0000313" key="3">
    <source>
        <dbReference type="EMBL" id="KIW92840.1"/>
    </source>
</evidence>
<dbReference type="GeneID" id="27699617"/>
<keyword evidence="2" id="KW-0472">Membrane</keyword>
<feature type="compositionally biased region" description="Polar residues" evidence="1">
    <location>
        <begin position="1"/>
        <end position="11"/>
    </location>
</feature>
<feature type="region of interest" description="Disordered" evidence="1">
    <location>
        <begin position="76"/>
        <end position="150"/>
    </location>
</feature>
<evidence type="ECO:0000256" key="2">
    <source>
        <dbReference type="SAM" id="Phobius"/>
    </source>
</evidence>
<feature type="compositionally biased region" description="Polar residues" evidence="1">
    <location>
        <begin position="24"/>
        <end position="34"/>
    </location>
</feature>
<feature type="region of interest" description="Disordered" evidence="1">
    <location>
        <begin position="955"/>
        <end position="993"/>
    </location>
</feature>
<feature type="region of interest" description="Disordered" evidence="1">
    <location>
        <begin position="474"/>
        <end position="520"/>
    </location>
</feature>
<evidence type="ECO:0000256" key="1">
    <source>
        <dbReference type="SAM" id="MobiDB-lite"/>
    </source>
</evidence>
<evidence type="ECO:0000313" key="4">
    <source>
        <dbReference type="Proteomes" id="UP000053789"/>
    </source>
</evidence>
<protein>
    <recommendedName>
        <fullName evidence="5">Serine-rich protein</fullName>
    </recommendedName>
</protein>
<dbReference type="EMBL" id="KN846988">
    <property type="protein sequence ID" value="KIW92840.1"/>
    <property type="molecule type" value="Genomic_DNA"/>
</dbReference>
<feature type="transmembrane region" description="Helical" evidence="2">
    <location>
        <begin position="918"/>
        <end position="939"/>
    </location>
</feature>
<feature type="compositionally biased region" description="Polar residues" evidence="1">
    <location>
        <begin position="967"/>
        <end position="993"/>
    </location>
</feature>
<dbReference type="HOGENOM" id="CLU_289495_0_0_1"/>
<feature type="region of interest" description="Disordered" evidence="1">
    <location>
        <begin position="264"/>
        <end position="426"/>
    </location>
</feature>
<feature type="compositionally biased region" description="Polar residues" evidence="1">
    <location>
        <begin position="486"/>
        <end position="500"/>
    </location>
</feature>
<feature type="region of interest" description="Disordered" evidence="1">
    <location>
        <begin position="827"/>
        <end position="854"/>
    </location>
</feature>